<keyword evidence="1" id="KW-0472">Membrane</keyword>
<feature type="transmembrane region" description="Helical" evidence="1">
    <location>
        <begin position="6"/>
        <end position="27"/>
    </location>
</feature>
<accession>A0A8W8KCW7</accession>
<keyword evidence="3" id="KW-1185">Reference proteome</keyword>
<organism evidence="2 3">
    <name type="scientific">Magallana gigas</name>
    <name type="common">Pacific oyster</name>
    <name type="synonym">Crassostrea gigas</name>
    <dbReference type="NCBI Taxonomy" id="29159"/>
    <lineage>
        <taxon>Eukaryota</taxon>
        <taxon>Metazoa</taxon>
        <taxon>Spiralia</taxon>
        <taxon>Lophotrochozoa</taxon>
        <taxon>Mollusca</taxon>
        <taxon>Bivalvia</taxon>
        <taxon>Autobranchia</taxon>
        <taxon>Pteriomorphia</taxon>
        <taxon>Ostreida</taxon>
        <taxon>Ostreoidea</taxon>
        <taxon>Ostreidae</taxon>
        <taxon>Magallana</taxon>
    </lineage>
</organism>
<sequence>MMNSTFSFQSMSAIETLMSCFCCGYYIRLYRCRNNRGTQTGEFCENLVHDKTDPVVTCPTAVPPPLASDSFHVITQEEVKSKRKK</sequence>
<name>A0A8W8KCW7_MAGGI</name>
<evidence type="ECO:0000256" key="1">
    <source>
        <dbReference type="SAM" id="Phobius"/>
    </source>
</evidence>
<reference evidence="2" key="1">
    <citation type="submission" date="2022-08" db="UniProtKB">
        <authorList>
            <consortium name="EnsemblMetazoa"/>
        </authorList>
    </citation>
    <scope>IDENTIFICATION</scope>
    <source>
        <strain evidence="2">05x7-T-G4-1.051#20</strain>
    </source>
</reference>
<evidence type="ECO:0000313" key="3">
    <source>
        <dbReference type="Proteomes" id="UP000005408"/>
    </source>
</evidence>
<keyword evidence="1" id="KW-0812">Transmembrane</keyword>
<dbReference type="AlphaFoldDB" id="A0A8W8KCW7"/>
<evidence type="ECO:0000313" key="2">
    <source>
        <dbReference type="EnsemblMetazoa" id="G23364.1:cds"/>
    </source>
</evidence>
<keyword evidence="1" id="KW-1133">Transmembrane helix</keyword>
<protein>
    <submittedName>
        <fullName evidence="2">Uncharacterized protein</fullName>
    </submittedName>
</protein>
<proteinExistence type="predicted"/>
<dbReference type="Proteomes" id="UP000005408">
    <property type="component" value="Unassembled WGS sequence"/>
</dbReference>
<dbReference type="EnsemblMetazoa" id="G23364.1">
    <property type="protein sequence ID" value="G23364.1:cds"/>
    <property type="gene ID" value="G23364"/>
</dbReference>